<keyword evidence="6 7" id="KW-0472">Membrane</keyword>
<comment type="caution">
    <text evidence="10">The sequence shown here is derived from an EMBL/GenBank/DDBJ whole genome shotgun (WGS) entry which is preliminary data.</text>
</comment>
<evidence type="ECO:0000259" key="9">
    <source>
        <dbReference type="Pfam" id="PF12704"/>
    </source>
</evidence>
<dbReference type="PANTHER" id="PTHR30489:SF0">
    <property type="entry name" value="LIPOPROTEIN-RELEASING SYSTEM TRANSMEMBRANE PROTEIN LOLE"/>
    <property type="match status" value="1"/>
</dbReference>
<evidence type="ECO:0000256" key="2">
    <source>
        <dbReference type="ARBA" id="ARBA00005236"/>
    </source>
</evidence>
<evidence type="ECO:0000256" key="6">
    <source>
        <dbReference type="ARBA" id="ARBA00023136"/>
    </source>
</evidence>
<evidence type="ECO:0000256" key="5">
    <source>
        <dbReference type="ARBA" id="ARBA00022989"/>
    </source>
</evidence>
<keyword evidence="5 7" id="KW-1133">Transmembrane helix</keyword>
<feature type="transmembrane region" description="Helical" evidence="7">
    <location>
        <begin position="366"/>
        <end position="390"/>
    </location>
</feature>
<sequence length="405" mass="44478">MRWIKLAWYNVLRNRRRSILTILMTAIATIALQVSGGFGLFTYQSLEEMAIRDTGNVILSTRGYFDTEEDFPLQLGMSGYHELQQQYLIDDEVKAVLPRVHFSGLIANDDKSNIFIGQGVETGEFQVKGPTMLMKEGHTLSDRHSSAADPEIMLAEGLARNMKASVGDIVTLMSTTTEGALNAIDFQVKGIFSTGVPELDKRQLYTSLESAQSLLESDKVSTLSILLYESSLTKAKLKLVQGQQPNLEATPWWDLAFYYHKVKDLYNNIFSLLGGIIVLMVFLTISNTMSMSVIERTREIGTLAAMGSFRYEIVRNFILEGFLMGLAGTLLGTSFSLLVSGGLLIAEIELPPPPGSTMGYPLYVNFSPVMAAITAIVLTVICAAAGWFAARKGARKTITGALSHV</sequence>
<dbReference type="InterPro" id="IPR003838">
    <property type="entry name" value="ABC3_permease_C"/>
</dbReference>
<feature type="transmembrane region" description="Helical" evidence="7">
    <location>
        <begin position="317"/>
        <end position="346"/>
    </location>
</feature>
<feature type="transmembrane region" description="Helical" evidence="7">
    <location>
        <begin position="20"/>
        <end position="43"/>
    </location>
</feature>
<dbReference type="AlphaFoldDB" id="A0A2T3MZ75"/>
<dbReference type="Pfam" id="PF02687">
    <property type="entry name" value="FtsX"/>
    <property type="match status" value="1"/>
</dbReference>
<dbReference type="InterPro" id="IPR051447">
    <property type="entry name" value="Lipoprotein-release_system"/>
</dbReference>
<feature type="transmembrane region" description="Helical" evidence="7">
    <location>
        <begin position="265"/>
        <end position="286"/>
    </location>
</feature>
<accession>A0A2T3MZ75</accession>
<dbReference type="GO" id="GO:0098797">
    <property type="term" value="C:plasma membrane protein complex"/>
    <property type="evidence" value="ECO:0007669"/>
    <property type="project" value="TreeGrafter"/>
</dbReference>
<organism evidence="10 11">
    <name type="scientific">Photobacterium lipolyticum</name>
    <dbReference type="NCBI Taxonomy" id="266810"/>
    <lineage>
        <taxon>Bacteria</taxon>
        <taxon>Pseudomonadati</taxon>
        <taxon>Pseudomonadota</taxon>
        <taxon>Gammaproteobacteria</taxon>
        <taxon>Vibrionales</taxon>
        <taxon>Vibrionaceae</taxon>
        <taxon>Photobacterium</taxon>
    </lineage>
</organism>
<comment type="similarity">
    <text evidence="2">Belongs to the ABC-4 integral membrane protein family. LolC/E subfamily.</text>
</comment>
<name>A0A2T3MZ75_9GAMM</name>
<reference evidence="10 11" key="1">
    <citation type="submission" date="2018-03" db="EMBL/GenBank/DDBJ databases">
        <title>Whole genome sequencing of Histamine producing bacteria.</title>
        <authorList>
            <person name="Butler K."/>
        </authorList>
    </citation>
    <scope>NUCLEOTIDE SEQUENCE [LARGE SCALE GENOMIC DNA]</scope>
    <source>
        <strain evidence="10 11">DSM 16190</strain>
    </source>
</reference>
<dbReference type="GO" id="GO:0044874">
    <property type="term" value="P:lipoprotein localization to outer membrane"/>
    <property type="evidence" value="ECO:0007669"/>
    <property type="project" value="TreeGrafter"/>
</dbReference>
<dbReference type="OrthoDB" id="9770036at2"/>
<keyword evidence="4 7" id="KW-0812">Transmembrane</keyword>
<keyword evidence="3" id="KW-1003">Cell membrane</keyword>
<evidence type="ECO:0000313" key="11">
    <source>
        <dbReference type="Proteomes" id="UP000240904"/>
    </source>
</evidence>
<dbReference type="EMBL" id="PYMC01000006">
    <property type="protein sequence ID" value="PSW05233.1"/>
    <property type="molecule type" value="Genomic_DNA"/>
</dbReference>
<evidence type="ECO:0000256" key="3">
    <source>
        <dbReference type="ARBA" id="ARBA00022475"/>
    </source>
</evidence>
<comment type="subcellular location">
    <subcellularLocation>
        <location evidence="1">Cell membrane</location>
        <topology evidence="1">Multi-pass membrane protein</topology>
    </subcellularLocation>
</comment>
<feature type="domain" description="ABC3 transporter permease C-terminal" evidence="8">
    <location>
        <begin position="273"/>
        <end position="397"/>
    </location>
</feature>
<dbReference type="Pfam" id="PF12704">
    <property type="entry name" value="MacB_PCD"/>
    <property type="match status" value="1"/>
</dbReference>
<dbReference type="PANTHER" id="PTHR30489">
    <property type="entry name" value="LIPOPROTEIN-RELEASING SYSTEM TRANSMEMBRANE PROTEIN LOLE"/>
    <property type="match status" value="1"/>
</dbReference>
<evidence type="ECO:0000256" key="1">
    <source>
        <dbReference type="ARBA" id="ARBA00004651"/>
    </source>
</evidence>
<feature type="domain" description="MacB-like periplasmic core" evidence="9">
    <location>
        <begin position="18"/>
        <end position="228"/>
    </location>
</feature>
<evidence type="ECO:0000256" key="4">
    <source>
        <dbReference type="ARBA" id="ARBA00022692"/>
    </source>
</evidence>
<proteinExistence type="inferred from homology"/>
<evidence type="ECO:0000259" key="8">
    <source>
        <dbReference type="Pfam" id="PF02687"/>
    </source>
</evidence>
<protein>
    <submittedName>
        <fullName evidence="10">ABC transporter permease</fullName>
    </submittedName>
</protein>
<keyword evidence="11" id="KW-1185">Reference proteome</keyword>
<evidence type="ECO:0000313" key="10">
    <source>
        <dbReference type="EMBL" id="PSW05233.1"/>
    </source>
</evidence>
<gene>
    <name evidence="10" type="ORF">C9I89_10665</name>
</gene>
<dbReference type="Proteomes" id="UP000240904">
    <property type="component" value="Unassembled WGS sequence"/>
</dbReference>
<evidence type="ECO:0000256" key="7">
    <source>
        <dbReference type="SAM" id="Phobius"/>
    </source>
</evidence>
<dbReference type="RefSeq" id="WP_107283334.1">
    <property type="nucleotide sequence ID" value="NZ_PYMC01000006.1"/>
</dbReference>
<dbReference type="InterPro" id="IPR025857">
    <property type="entry name" value="MacB_PCD"/>
</dbReference>